<name>A0A561URR8_9ACTN</name>
<evidence type="ECO:0000256" key="1">
    <source>
        <dbReference type="ARBA" id="ARBA00006484"/>
    </source>
</evidence>
<sequence length="259" mass="26277">MTGTRDFDGMNALVTGGASGIGAAVATMLLERGARVAVLDRETAGAPEGTLAVEADVTDDAAVREAVDRAAAELGSLHTLVSNAGIGSIGSVEDNDDDEWTRVLDINVLGMVRTARHALPHLRRAAAERPGAVSITQTCSIAATAGLPQRALYSASKGAVLSLTLAMAADHVREGVRVNCVNPGTADTPWIGRLLGQADDPAAERAALNARQPLGRLVSADEVAAAIVYLASPAAASVTGTALAVDGGMQGLRLRPAGS</sequence>
<keyword evidence="2" id="KW-0560">Oxidoreductase</keyword>
<dbReference type="Proteomes" id="UP000318186">
    <property type="component" value="Unassembled WGS sequence"/>
</dbReference>
<dbReference type="CDD" id="cd05233">
    <property type="entry name" value="SDR_c"/>
    <property type="match status" value="1"/>
</dbReference>
<dbReference type="SUPFAM" id="SSF51735">
    <property type="entry name" value="NAD(P)-binding Rossmann-fold domains"/>
    <property type="match status" value="1"/>
</dbReference>
<dbReference type="Pfam" id="PF13561">
    <property type="entry name" value="adh_short_C2"/>
    <property type="match status" value="1"/>
</dbReference>
<proteinExistence type="inferred from homology"/>
<dbReference type="Proteomes" id="UP001330827">
    <property type="component" value="Chromosome"/>
</dbReference>
<dbReference type="FunFam" id="3.40.50.720:FF:000084">
    <property type="entry name" value="Short-chain dehydrogenase reductase"/>
    <property type="match status" value="1"/>
</dbReference>
<protein>
    <submittedName>
        <fullName evidence="3">NAD(P)-dependent dehydrogenase (Short-subunit alcohol dehydrogenase family)</fullName>
    </submittedName>
    <submittedName>
        <fullName evidence="4">SDR family oxidoreductase</fullName>
    </submittedName>
</protein>
<dbReference type="InterPro" id="IPR020904">
    <property type="entry name" value="Sc_DH/Rdtase_CS"/>
</dbReference>
<dbReference type="InterPro" id="IPR051122">
    <property type="entry name" value="SDR_DHRS6-like"/>
</dbReference>
<dbReference type="InterPro" id="IPR002347">
    <property type="entry name" value="SDR_fam"/>
</dbReference>
<dbReference type="PRINTS" id="PR00080">
    <property type="entry name" value="SDRFAMILY"/>
</dbReference>
<dbReference type="PANTHER" id="PTHR43477:SF1">
    <property type="entry name" value="DIHYDROANTICAPSIN 7-DEHYDROGENASE"/>
    <property type="match status" value="1"/>
</dbReference>
<dbReference type="EMBL" id="VIWW01000001">
    <property type="protein sequence ID" value="TWG02062.1"/>
    <property type="molecule type" value="Genomic_DNA"/>
</dbReference>
<dbReference type="OrthoDB" id="9789398at2"/>
<dbReference type="PANTHER" id="PTHR43477">
    <property type="entry name" value="DIHYDROANTICAPSIN 7-DEHYDROGENASE"/>
    <property type="match status" value="1"/>
</dbReference>
<dbReference type="EMBL" id="CP109114">
    <property type="protein sequence ID" value="WSC16750.1"/>
    <property type="molecule type" value="Genomic_DNA"/>
</dbReference>
<keyword evidence="6" id="KW-1185">Reference proteome</keyword>
<evidence type="ECO:0000313" key="3">
    <source>
        <dbReference type="EMBL" id="TWG02062.1"/>
    </source>
</evidence>
<dbReference type="PROSITE" id="PS00061">
    <property type="entry name" value="ADH_SHORT"/>
    <property type="match status" value="1"/>
</dbReference>
<dbReference type="GO" id="GO:0016491">
    <property type="term" value="F:oxidoreductase activity"/>
    <property type="evidence" value="ECO:0007669"/>
    <property type="project" value="UniProtKB-KW"/>
</dbReference>
<evidence type="ECO:0000313" key="6">
    <source>
        <dbReference type="Proteomes" id="UP001330827"/>
    </source>
</evidence>
<evidence type="ECO:0000256" key="2">
    <source>
        <dbReference type="ARBA" id="ARBA00023002"/>
    </source>
</evidence>
<dbReference type="InterPro" id="IPR036291">
    <property type="entry name" value="NAD(P)-bd_dom_sf"/>
</dbReference>
<organism evidence="3 5">
    <name type="scientific">Streptomyces brevispora</name>
    <dbReference type="NCBI Taxonomy" id="887462"/>
    <lineage>
        <taxon>Bacteria</taxon>
        <taxon>Bacillati</taxon>
        <taxon>Actinomycetota</taxon>
        <taxon>Actinomycetes</taxon>
        <taxon>Kitasatosporales</taxon>
        <taxon>Streptomycetaceae</taxon>
        <taxon>Streptomyces</taxon>
    </lineage>
</organism>
<accession>A0A561URR8</accession>
<dbReference type="AlphaFoldDB" id="A0A561URR8"/>
<dbReference type="Gene3D" id="3.40.50.720">
    <property type="entry name" value="NAD(P)-binding Rossmann-like Domain"/>
    <property type="match status" value="1"/>
</dbReference>
<comment type="similarity">
    <text evidence="1">Belongs to the short-chain dehydrogenases/reductases (SDR) family.</text>
</comment>
<evidence type="ECO:0000313" key="4">
    <source>
        <dbReference type="EMBL" id="WSC16750.1"/>
    </source>
</evidence>
<evidence type="ECO:0000313" key="5">
    <source>
        <dbReference type="Proteomes" id="UP000318186"/>
    </source>
</evidence>
<gene>
    <name evidence="3" type="ORF">FHX80_11462</name>
    <name evidence="4" type="ORF">OIE64_30595</name>
</gene>
<dbReference type="PRINTS" id="PR00081">
    <property type="entry name" value="GDHRDH"/>
</dbReference>
<reference evidence="3 5" key="1">
    <citation type="submission" date="2019-06" db="EMBL/GenBank/DDBJ databases">
        <title>Sequencing the genomes of 1000 actinobacteria strains.</title>
        <authorList>
            <person name="Klenk H.-P."/>
        </authorList>
    </citation>
    <scope>NUCLEOTIDE SEQUENCE [LARGE SCALE GENOMIC DNA]</scope>
    <source>
        <strain evidence="3 5">DSM 42059</strain>
    </source>
</reference>
<dbReference type="RefSeq" id="WP_145762565.1">
    <property type="nucleotide sequence ID" value="NZ_CP109114.1"/>
</dbReference>
<reference evidence="4 6" key="2">
    <citation type="submission" date="2022-10" db="EMBL/GenBank/DDBJ databases">
        <title>The complete genomes of actinobacterial strains from the NBC collection.</title>
        <authorList>
            <person name="Joergensen T.S."/>
            <person name="Alvarez Arevalo M."/>
            <person name="Sterndorff E.B."/>
            <person name="Faurdal D."/>
            <person name="Vuksanovic O."/>
            <person name="Mourched A.-S."/>
            <person name="Charusanti P."/>
            <person name="Shaw S."/>
            <person name="Blin K."/>
            <person name="Weber T."/>
        </authorList>
    </citation>
    <scope>NUCLEOTIDE SEQUENCE [LARGE SCALE GENOMIC DNA]</scope>
    <source>
        <strain evidence="4 6">NBC 01769</strain>
    </source>
</reference>